<keyword evidence="2" id="KW-1185">Reference proteome</keyword>
<sequence length="59" mass="7126">MNALRELFKDELEDAYKEGENRINLLYARLKKDGREQDILRAIEDPELCQKFFKEYGMK</sequence>
<evidence type="ECO:0000313" key="1">
    <source>
        <dbReference type="EMBL" id="MEQ2372466.1"/>
    </source>
</evidence>
<dbReference type="RefSeq" id="WP_349057670.1">
    <property type="nucleotide sequence ID" value="NZ_JBBMEJ010000035.1"/>
</dbReference>
<dbReference type="EMBL" id="JBBMEJ010000035">
    <property type="protein sequence ID" value="MEQ2372466.1"/>
    <property type="molecule type" value="Genomic_DNA"/>
</dbReference>
<accession>A0ABV1BIM3</accession>
<reference evidence="1 2" key="1">
    <citation type="submission" date="2024-03" db="EMBL/GenBank/DDBJ databases">
        <title>Human intestinal bacterial collection.</title>
        <authorList>
            <person name="Pauvert C."/>
            <person name="Hitch T.C.A."/>
            <person name="Clavel T."/>
        </authorList>
    </citation>
    <scope>NUCLEOTIDE SEQUENCE [LARGE SCALE GENOMIC DNA]</scope>
    <source>
        <strain evidence="1 2">CLA-JM-H16</strain>
    </source>
</reference>
<comment type="caution">
    <text evidence="1">The sequence shown here is derived from an EMBL/GenBank/DDBJ whole genome shotgun (WGS) entry which is preliminary data.</text>
</comment>
<name>A0ABV1BIM3_9FIRM</name>
<gene>
    <name evidence="1" type="ORF">WMO28_16335</name>
</gene>
<proteinExistence type="predicted"/>
<evidence type="ECO:0000313" key="2">
    <source>
        <dbReference type="Proteomes" id="UP001473063"/>
    </source>
</evidence>
<protein>
    <submittedName>
        <fullName evidence="1">Uncharacterized protein</fullName>
    </submittedName>
</protein>
<dbReference type="Proteomes" id="UP001473063">
    <property type="component" value="Unassembled WGS sequence"/>
</dbReference>
<organism evidence="1 2">
    <name type="scientific">Blautia aquisgranensis</name>
    <dbReference type="NCBI Taxonomy" id="3133153"/>
    <lineage>
        <taxon>Bacteria</taxon>
        <taxon>Bacillati</taxon>
        <taxon>Bacillota</taxon>
        <taxon>Clostridia</taxon>
        <taxon>Lachnospirales</taxon>
        <taxon>Lachnospiraceae</taxon>
        <taxon>Blautia</taxon>
    </lineage>
</organism>